<feature type="transmembrane region" description="Helical" evidence="3">
    <location>
        <begin position="81"/>
        <end position="103"/>
    </location>
</feature>
<dbReference type="EMBL" id="SGXF01000009">
    <property type="protein sequence ID" value="RZS92340.1"/>
    <property type="molecule type" value="Genomic_DNA"/>
</dbReference>
<evidence type="ECO:0000256" key="2">
    <source>
        <dbReference type="ARBA" id="ARBA00024438"/>
    </source>
</evidence>
<feature type="transmembrane region" description="Helical" evidence="3">
    <location>
        <begin position="291"/>
        <end position="314"/>
    </location>
</feature>
<protein>
    <recommendedName>
        <fullName evidence="2">Anti-sigma-W factor RsiW</fullName>
    </recommendedName>
</protein>
<dbReference type="InterPro" id="IPR027383">
    <property type="entry name" value="Znf_put"/>
</dbReference>
<dbReference type="AlphaFoldDB" id="A0A4Q7NZ60"/>
<keyword evidence="6" id="KW-1185">Reference proteome</keyword>
<dbReference type="Gene3D" id="1.10.10.1320">
    <property type="entry name" value="Anti-sigma factor, zinc-finger domain"/>
    <property type="match status" value="1"/>
</dbReference>
<dbReference type="InterPro" id="IPR041916">
    <property type="entry name" value="Anti_sigma_zinc_sf"/>
</dbReference>
<evidence type="ECO:0000313" key="6">
    <source>
        <dbReference type="Proteomes" id="UP000292927"/>
    </source>
</evidence>
<feature type="transmembrane region" description="Helical" evidence="3">
    <location>
        <begin position="257"/>
        <end position="279"/>
    </location>
</feature>
<evidence type="ECO:0000256" key="3">
    <source>
        <dbReference type="SAM" id="Phobius"/>
    </source>
</evidence>
<keyword evidence="3" id="KW-0812">Transmembrane</keyword>
<feature type="transmembrane region" description="Helical" evidence="3">
    <location>
        <begin position="136"/>
        <end position="156"/>
    </location>
</feature>
<accession>A0A4Q7NZ60</accession>
<evidence type="ECO:0000313" key="5">
    <source>
        <dbReference type="EMBL" id="RZS92340.1"/>
    </source>
</evidence>
<organism evidence="5 6">
    <name type="scientific">Cuneatibacter caecimuris</name>
    <dbReference type="NCBI Taxonomy" id="1796618"/>
    <lineage>
        <taxon>Bacteria</taxon>
        <taxon>Bacillati</taxon>
        <taxon>Bacillota</taxon>
        <taxon>Clostridia</taxon>
        <taxon>Lachnospirales</taxon>
        <taxon>Lachnospiraceae</taxon>
        <taxon>Cuneatibacter</taxon>
    </lineage>
</organism>
<reference evidence="5 6" key="1">
    <citation type="submission" date="2019-02" db="EMBL/GenBank/DDBJ databases">
        <title>Genomic Encyclopedia of Type Strains, Phase IV (KMG-IV): sequencing the most valuable type-strain genomes for metagenomic binning, comparative biology and taxonomic classification.</title>
        <authorList>
            <person name="Goeker M."/>
        </authorList>
    </citation>
    <scope>NUCLEOTIDE SEQUENCE [LARGE SCALE GENOMIC DNA]</scope>
    <source>
        <strain evidence="5 6">DSM 29486</strain>
    </source>
</reference>
<keyword evidence="3" id="KW-0472">Membrane</keyword>
<evidence type="ECO:0000256" key="1">
    <source>
        <dbReference type="ARBA" id="ARBA00024353"/>
    </source>
</evidence>
<name>A0A4Q7NZ60_9FIRM</name>
<dbReference type="Pfam" id="PF13490">
    <property type="entry name" value="zf-HC2"/>
    <property type="match status" value="1"/>
</dbReference>
<feature type="transmembrane region" description="Helical" evidence="3">
    <location>
        <begin position="224"/>
        <end position="245"/>
    </location>
</feature>
<dbReference type="RefSeq" id="WP_130436284.1">
    <property type="nucleotide sequence ID" value="NZ_SGXF01000009.1"/>
</dbReference>
<feature type="domain" description="Putative zinc-finger" evidence="4">
    <location>
        <begin position="10"/>
        <end position="44"/>
    </location>
</feature>
<dbReference type="Proteomes" id="UP000292927">
    <property type="component" value="Unassembled WGS sequence"/>
</dbReference>
<comment type="caution">
    <text evidence="5">The sequence shown here is derived from an EMBL/GenBank/DDBJ whole genome shotgun (WGS) entry which is preliminary data.</text>
</comment>
<feature type="transmembrane region" description="Helical" evidence="3">
    <location>
        <begin position="109"/>
        <end position="129"/>
    </location>
</feature>
<dbReference type="OrthoDB" id="6194834at2"/>
<feature type="transmembrane region" description="Helical" evidence="3">
    <location>
        <begin position="197"/>
        <end position="218"/>
    </location>
</feature>
<feature type="transmembrane region" description="Helical" evidence="3">
    <location>
        <begin position="162"/>
        <end position="185"/>
    </location>
</feature>
<comment type="similarity">
    <text evidence="1">Belongs to the zinc-associated anti-sigma factor (ZAS) superfamily. Anti-sigma-W factor family.</text>
</comment>
<proteinExistence type="inferred from homology"/>
<keyword evidence="3" id="KW-1133">Transmembrane helix</keyword>
<sequence>MKNNESQNRCDMIRDLLPLYQDNVCSEGSRVFVEDHLKSCPDCRSELARLKNTCFEDRLTDETKEVLGNHAKMEKRRTATVGMITAGVLMIPLIICLICNLVSGDGLDWFYIVLTSLMVFASITVLPMLVPRKKILWTLCGFTASLLLLLFTINVYTHGTWFYLTAVSVILGLSVAGLPFAARQIPLPAGLRNQKSLLVMIWDTLWLFALIAACGFYTNGTDYWSVAVPITLVCTAAAWLIFICLRYIRVHPLIRAGMIAVFTGCFTAGINFFIYWILGESVQTYLLAQDWIYNLIIGMVIAGAGLILIALGIWRSLKSHSSSSTSSKANPS</sequence>
<evidence type="ECO:0000259" key="4">
    <source>
        <dbReference type="Pfam" id="PF13490"/>
    </source>
</evidence>
<gene>
    <name evidence="5" type="ORF">EV209_3054</name>
</gene>